<feature type="region of interest" description="Disordered" evidence="1">
    <location>
        <begin position="107"/>
        <end position="183"/>
    </location>
</feature>
<comment type="caution">
    <text evidence="2">The sequence shown here is derived from an EMBL/GenBank/DDBJ whole genome shotgun (WGS) entry which is preliminary data.</text>
</comment>
<dbReference type="EMBL" id="JANPWB010000014">
    <property type="protein sequence ID" value="KAJ1101274.1"/>
    <property type="molecule type" value="Genomic_DNA"/>
</dbReference>
<name>A0AAV7MDM8_PLEWA</name>
<gene>
    <name evidence="2" type="ORF">NDU88_006346</name>
</gene>
<evidence type="ECO:0000313" key="2">
    <source>
        <dbReference type="EMBL" id="KAJ1101274.1"/>
    </source>
</evidence>
<feature type="compositionally biased region" description="Low complexity" evidence="1">
    <location>
        <begin position="150"/>
        <end position="172"/>
    </location>
</feature>
<dbReference type="Proteomes" id="UP001066276">
    <property type="component" value="Chromosome 10"/>
</dbReference>
<sequence>MVGPECNRQGGLTDTFSYVYFSAGQRPSEKGCMACHCQGRADPGGLWQAEHPLSQTVGGPGRWARKTVVAQLWMACQRGRGACRTLTPLMAHILAGACLELDGRLGASQQPQGASSGGGAEAPAMEGAASHRTQDAESTDIEGTSRMEGEGSTTVETGGDSSDSDTSSDGSSLVVAGTTVASL</sequence>
<evidence type="ECO:0000256" key="1">
    <source>
        <dbReference type="SAM" id="MobiDB-lite"/>
    </source>
</evidence>
<keyword evidence="3" id="KW-1185">Reference proteome</keyword>
<proteinExistence type="predicted"/>
<accession>A0AAV7MDM8</accession>
<protein>
    <submittedName>
        <fullName evidence="2">Uncharacterized protein</fullName>
    </submittedName>
</protein>
<organism evidence="2 3">
    <name type="scientific">Pleurodeles waltl</name>
    <name type="common">Iberian ribbed newt</name>
    <dbReference type="NCBI Taxonomy" id="8319"/>
    <lineage>
        <taxon>Eukaryota</taxon>
        <taxon>Metazoa</taxon>
        <taxon>Chordata</taxon>
        <taxon>Craniata</taxon>
        <taxon>Vertebrata</taxon>
        <taxon>Euteleostomi</taxon>
        <taxon>Amphibia</taxon>
        <taxon>Batrachia</taxon>
        <taxon>Caudata</taxon>
        <taxon>Salamandroidea</taxon>
        <taxon>Salamandridae</taxon>
        <taxon>Pleurodelinae</taxon>
        <taxon>Pleurodeles</taxon>
    </lineage>
</organism>
<reference evidence="2" key="1">
    <citation type="journal article" date="2022" name="bioRxiv">
        <title>Sequencing and chromosome-scale assembly of the giantPleurodeles waltlgenome.</title>
        <authorList>
            <person name="Brown T."/>
            <person name="Elewa A."/>
            <person name="Iarovenko S."/>
            <person name="Subramanian E."/>
            <person name="Araus A.J."/>
            <person name="Petzold A."/>
            <person name="Susuki M."/>
            <person name="Suzuki K.-i.T."/>
            <person name="Hayashi T."/>
            <person name="Toyoda A."/>
            <person name="Oliveira C."/>
            <person name="Osipova E."/>
            <person name="Leigh N.D."/>
            <person name="Simon A."/>
            <person name="Yun M.H."/>
        </authorList>
    </citation>
    <scope>NUCLEOTIDE SEQUENCE</scope>
    <source>
        <strain evidence="2">20211129_DDA</strain>
        <tissue evidence="2">Liver</tissue>
    </source>
</reference>
<dbReference type="AlphaFoldDB" id="A0AAV7MDM8"/>
<evidence type="ECO:0000313" key="3">
    <source>
        <dbReference type="Proteomes" id="UP001066276"/>
    </source>
</evidence>
<feature type="compositionally biased region" description="Low complexity" evidence="1">
    <location>
        <begin position="121"/>
        <end position="130"/>
    </location>
</feature>